<dbReference type="Proteomes" id="UP001163046">
    <property type="component" value="Unassembled WGS sequence"/>
</dbReference>
<feature type="coiled-coil region" evidence="5">
    <location>
        <begin position="326"/>
        <end position="367"/>
    </location>
</feature>
<dbReference type="InterPro" id="IPR001841">
    <property type="entry name" value="Znf_RING"/>
</dbReference>
<comment type="caution">
    <text evidence="9">The sequence shown here is derived from an EMBL/GenBank/DDBJ whole genome shotgun (WGS) entry which is preliminary data.</text>
</comment>
<protein>
    <submittedName>
        <fullName evidence="9">Activation of NF-kappaB-inducing kinase</fullName>
    </submittedName>
</protein>
<keyword evidence="9" id="KW-0418">Kinase</keyword>
<dbReference type="InterPro" id="IPR001293">
    <property type="entry name" value="Znf_TRAF"/>
</dbReference>
<evidence type="ECO:0000259" key="7">
    <source>
        <dbReference type="PROSITE" id="PS50089"/>
    </source>
</evidence>
<organism evidence="9 10">
    <name type="scientific">Desmophyllum pertusum</name>
    <dbReference type="NCBI Taxonomy" id="174260"/>
    <lineage>
        <taxon>Eukaryota</taxon>
        <taxon>Metazoa</taxon>
        <taxon>Cnidaria</taxon>
        <taxon>Anthozoa</taxon>
        <taxon>Hexacorallia</taxon>
        <taxon>Scleractinia</taxon>
        <taxon>Caryophylliina</taxon>
        <taxon>Caryophylliidae</taxon>
        <taxon>Desmophyllum</taxon>
    </lineage>
</organism>
<dbReference type="GO" id="GO:0016301">
    <property type="term" value="F:kinase activity"/>
    <property type="evidence" value="ECO:0007669"/>
    <property type="project" value="UniProtKB-KW"/>
</dbReference>
<keyword evidence="5" id="KW-0175">Coiled coil</keyword>
<evidence type="ECO:0000313" key="9">
    <source>
        <dbReference type="EMBL" id="KAJ7356019.1"/>
    </source>
</evidence>
<evidence type="ECO:0000256" key="5">
    <source>
        <dbReference type="SAM" id="Coils"/>
    </source>
</evidence>
<reference evidence="9" key="1">
    <citation type="submission" date="2023-01" db="EMBL/GenBank/DDBJ databases">
        <title>Genome assembly of the deep-sea coral Lophelia pertusa.</title>
        <authorList>
            <person name="Herrera S."/>
            <person name="Cordes E."/>
        </authorList>
    </citation>
    <scope>NUCLEOTIDE SEQUENCE</scope>
    <source>
        <strain evidence="9">USNM1676648</strain>
        <tissue evidence="9">Polyp</tissue>
    </source>
</reference>
<dbReference type="GO" id="GO:0008270">
    <property type="term" value="F:zinc ion binding"/>
    <property type="evidence" value="ECO:0007669"/>
    <property type="project" value="UniProtKB-KW"/>
</dbReference>
<keyword evidence="9" id="KW-0808">Transferase</keyword>
<evidence type="ECO:0000256" key="1">
    <source>
        <dbReference type="ARBA" id="ARBA00022723"/>
    </source>
</evidence>
<dbReference type="PANTHER" id="PTHR10131:SF94">
    <property type="entry name" value="TNF RECEPTOR-ASSOCIATED FACTOR 4"/>
    <property type="match status" value="1"/>
</dbReference>
<feature type="domain" description="TRAF-type" evidence="8">
    <location>
        <begin position="219"/>
        <end position="267"/>
    </location>
</feature>
<keyword evidence="3 4" id="KW-0862">Zinc</keyword>
<dbReference type="SMART" id="SM00184">
    <property type="entry name" value="RING"/>
    <property type="match status" value="1"/>
</dbReference>
<evidence type="ECO:0000256" key="3">
    <source>
        <dbReference type="ARBA" id="ARBA00022833"/>
    </source>
</evidence>
<feature type="region of interest" description="Disordered" evidence="6">
    <location>
        <begin position="18"/>
        <end position="59"/>
    </location>
</feature>
<gene>
    <name evidence="9" type="primary">trf-1_2</name>
    <name evidence="9" type="ORF">OS493_027416</name>
</gene>
<keyword evidence="10" id="KW-1185">Reference proteome</keyword>
<dbReference type="Gene3D" id="3.30.40.10">
    <property type="entry name" value="Zinc/RING finger domain, C3HC4 (zinc finger)"/>
    <property type="match status" value="3"/>
</dbReference>
<dbReference type="InterPro" id="IPR017907">
    <property type="entry name" value="Znf_RING_CS"/>
</dbReference>
<sequence>MDARRRAAVFLLDRLLGESGSDGEEFDDDFDPDFSDYYDDRSRSASRTSSEEDEEETRPMLTTFGGYDYEFVDKVSDSQTCPVCLLPMKDAVQTTECGHRFCNDCLHGILRSENPVCPNDRQNIKANGGFFSDKAWARDILCLRVKCKQITRGCHWFGQLRHAEKHQGDCPYEEEQCSDCGDYIQRRHLNTHYNEECPQRLVECAFCHHNYRFAKKKLHEDNFCHRFPLVCTNNCGALRIPREEMKTHISDHCPMTEVTCPYANAGCPFKDKRAHLNRHMESSVDNHLWLTWYSLVETKQELGNLKDLRQKYVKVQLVNAKLTQSSAEFREEIRDLSVAVKRLEAQNAKQMKQIEDLTRKLEKSTSEEKMSVDRRPFAFAGKRENADMINRQLNRGEIQIICPPPPEKRKNSSDNKPLP</sequence>
<dbReference type="Pfam" id="PF13923">
    <property type="entry name" value="zf-C3HC4_2"/>
    <property type="match status" value="1"/>
</dbReference>
<accession>A0A9W9YKN9</accession>
<dbReference type="SUPFAM" id="SSF49599">
    <property type="entry name" value="TRAF domain-like"/>
    <property type="match status" value="2"/>
</dbReference>
<keyword evidence="2 4" id="KW-0863">Zinc-finger</keyword>
<dbReference type="PROSITE" id="PS00518">
    <property type="entry name" value="ZF_RING_1"/>
    <property type="match status" value="1"/>
</dbReference>
<feature type="domain" description="TRAF-type" evidence="8">
    <location>
        <begin position="166"/>
        <end position="207"/>
    </location>
</feature>
<evidence type="ECO:0000256" key="2">
    <source>
        <dbReference type="ARBA" id="ARBA00022771"/>
    </source>
</evidence>
<dbReference type="FunFam" id="3.30.40.10:FF:000179">
    <property type="entry name" value="TNF receptor-associated factor"/>
    <property type="match status" value="1"/>
</dbReference>
<dbReference type="PROSITE" id="PS50089">
    <property type="entry name" value="ZF_RING_2"/>
    <property type="match status" value="1"/>
</dbReference>
<dbReference type="OrthoDB" id="5966301at2759"/>
<dbReference type="InterPro" id="IPR013083">
    <property type="entry name" value="Znf_RING/FYVE/PHD"/>
</dbReference>
<feature type="region of interest" description="Disordered" evidence="6">
    <location>
        <begin position="395"/>
        <end position="419"/>
    </location>
</feature>
<dbReference type="Pfam" id="PF02176">
    <property type="entry name" value="zf-TRAF"/>
    <property type="match status" value="2"/>
</dbReference>
<evidence type="ECO:0000313" key="10">
    <source>
        <dbReference type="Proteomes" id="UP001163046"/>
    </source>
</evidence>
<dbReference type="PROSITE" id="PS50145">
    <property type="entry name" value="ZF_TRAF"/>
    <property type="match status" value="2"/>
</dbReference>
<feature type="domain" description="RING-type" evidence="7">
    <location>
        <begin position="81"/>
        <end position="121"/>
    </location>
</feature>
<evidence type="ECO:0000256" key="6">
    <source>
        <dbReference type="SAM" id="MobiDB-lite"/>
    </source>
</evidence>
<proteinExistence type="predicted"/>
<evidence type="ECO:0000256" key="4">
    <source>
        <dbReference type="PROSITE-ProRule" id="PRU00207"/>
    </source>
</evidence>
<feature type="zinc finger region" description="TRAF-type" evidence="4">
    <location>
        <begin position="219"/>
        <end position="267"/>
    </location>
</feature>
<dbReference type="AlphaFoldDB" id="A0A9W9YKN9"/>
<feature type="zinc finger region" description="TRAF-type" evidence="4">
    <location>
        <begin position="166"/>
        <end position="207"/>
    </location>
</feature>
<keyword evidence="1 4" id="KW-0479">Metal-binding</keyword>
<dbReference type="GO" id="GO:0043122">
    <property type="term" value="P:regulation of canonical NF-kappaB signal transduction"/>
    <property type="evidence" value="ECO:0007669"/>
    <property type="project" value="TreeGrafter"/>
</dbReference>
<feature type="compositionally biased region" description="Acidic residues" evidence="6">
    <location>
        <begin position="21"/>
        <end position="37"/>
    </location>
</feature>
<evidence type="ECO:0000259" key="8">
    <source>
        <dbReference type="PROSITE" id="PS50145"/>
    </source>
</evidence>
<dbReference type="SUPFAM" id="SSF57850">
    <property type="entry name" value="RING/U-box"/>
    <property type="match status" value="1"/>
</dbReference>
<dbReference type="PANTHER" id="PTHR10131">
    <property type="entry name" value="TNF RECEPTOR ASSOCIATED FACTOR"/>
    <property type="match status" value="1"/>
</dbReference>
<name>A0A9W9YKN9_9CNID</name>
<dbReference type="EMBL" id="MU827326">
    <property type="protein sequence ID" value="KAJ7356019.1"/>
    <property type="molecule type" value="Genomic_DNA"/>
</dbReference>